<proteinExistence type="inferred from homology"/>
<feature type="domain" description="Rhodopsin" evidence="8">
    <location>
        <begin position="56"/>
        <end position="300"/>
    </location>
</feature>
<keyword evidence="2 7" id="KW-0812">Transmembrane</keyword>
<feature type="transmembrane region" description="Helical" evidence="7">
    <location>
        <begin position="151"/>
        <end position="171"/>
    </location>
</feature>
<evidence type="ECO:0000256" key="5">
    <source>
        <dbReference type="ARBA" id="ARBA00038359"/>
    </source>
</evidence>
<comment type="similarity">
    <text evidence="5">Belongs to the SAT4 family.</text>
</comment>
<reference evidence="10" key="1">
    <citation type="journal article" date="2011" name="Nat. Commun.">
        <title>Effector diversification within compartments of the Leptosphaeria maculans genome affected by Repeat-Induced Point mutations.</title>
        <authorList>
            <person name="Rouxel T."/>
            <person name="Grandaubert J."/>
            <person name="Hane J.K."/>
            <person name="Hoede C."/>
            <person name="van de Wouw A.P."/>
            <person name="Couloux A."/>
            <person name="Dominguez V."/>
            <person name="Anthouard V."/>
            <person name="Bally P."/>
            <person name="Bourras S."/>
            <person name="Cozijnsen A.J."/>
            <person name="Ciuffetti L.M."/>
            <person name="Degrave A."/>
            <person name="Dilmaghani A."/>
            <person name="Duret L."/>
            <person name="Fudal I."/>
            <person name="Goodwin S.B."/>
            <person name="Gout L."/>
            <person name="Glaser N."/>
            <person name="Linglin J."/>
            <person name="Kema G.H.J."/>
            <person name="Lapalu N."/>
            <person name="Lawrence C.B."/>
            <person name="May K."/>
            <person name="Meyer M."/>
            <person name="Ollivier B."/>
            <person name="Poulain J."/>
            <person name="Schoch C.L."/>
            <person name="Simon A."/>
            <person name="Spatafora J.W."/>
            <person name="Stachowiak A."/>
            <person name="Turgeon B.G."/>
            <person name="Tyler B.M."/>
            <person name="Vincent D."/>
            <person name="Weissenbach J."/>
            <person name="Amselem J."/>
            <person name="Quesneville H."/>
            <person name="Oliver R.P."/>
            <person name="Wincker P."/>
            <person name="Balesdent M.-H."/>
            <person name="Howlett B.J."/>
        </authorList>
    </citation>
    <scope>NUCLEOTIDE SEQUENCE [LARGE SCALE GENOMIC DNA]</scope>
    <source>
        <strain evidence="10">JN3 / isolate v23.1.3 / race Av1-4-5-6-7-8</strain>
    </source>
</reference>
<evidence type="ECO:0000256" key="2">
    <source>
        <dbReference type="ARBA" id="ARBA00022692"/>
    </source>
</evidence>
<sequence>MLHQLHELHESLFSRQEEGPPPMPPRSPEYMAENIAPQLMAVEGPLFALSMTAVLMRFYVRGVMLKTFGWDDAMMAIAACISITTLVLFLKIIDMGVGRHAEAFPLDNIFPFFKIMYFYSILIIFAYSFIKLSIGFFLLRLVDRTRWRPFLIGMLMFIAMFTIGSIFAIIFQCSPVAAGYDYTLRPPTGTAKCYDPTIFKNVGVFNSSVNIATDLIFALIPIPMVWKLQVTLRTRIGLGIILSLGLFASAVAIYKTPMQANFFKEPDWSGNGSWYYIWQQVELHIGILAACLPTIKPLISTFSSTLSTLTKGARSSASHTGPHPTSLPFKSSGYVRQHEDPRAEASFPMKELSVGSASERSRTVRDVYDEDVVLGKEVGGCGWGVQGGGGEDGGAGDCKLAVTWPDITC</sequence>
<feature type="region of interest" description="Disordered" evidence="6">
    <location>
        <begin position="313"/>
        <end position="334"/>
    </location>
</feature>
<dbReference type="VEuPathDB" id="FungiDB:LEMA_P036050.1"/>
<evidence type="ECO:0000313" key="10">
    <source>
        <dbReference type="Proteomes" id="UP000002668"/>
    </source>
</evidence>
<dbReference type="GO" id="GO:0016020">
    <property type="term" value="C:membrane"/>
    <property type="evidence" value="ECO:0007669"/>
    <property type="project" value="UniProtKB-SubCell"/>
</dbReference>
<dbReference type="PANTHER" id="PTHR33048">
    <property type="entry name" value="PTH11-LIKE INTEGRAL MEMBRANE PROTEIN (AFU_ORTHOLOGUE AFUA_5G11245)"/>
    <property type="match status" value="1"/>
</dbReference>
<evidence type="ECO:0000256" key="4">
    <source>
        <dbReference type="ARBA" id="ARBA00023136"/>
    </source>
</evidence>
<evidence type="ECO:0000256" key="6">
    <source>
        <dbReference type="SAM" id="MobiDB-lite"/>
    </source>
</evidence>
<dbReference type="Pfam" id="PF20684">
    <property type="entry name" value="Fung_rhodopsin"/>
    <property type="match status" value="1"/>
</dbReference>
<dbReference type="InterPro" id="IPR049326">
    <property type="entry name" value="Rhodopsin_dom_fungi"/>
</dbReference>
<dbReference type="PANTHER" id="PTHR33048:SF96">
    <property type="entry name" value="INTEGRAL MEMBRANE PROTEIN"/>
    <property type="match status" value="1"/>
</dbReference>
<evidence type="ECO:0000256" key="1">
    <source>
        <dbReference type="ARBA" id="ARBA00004141"/>
    </source>
</evidence>
<dbReference type="InterPro" id="IPR052337">
    <property type="entry name" value="SAT4-like"/>
</dbReference>
<dbReference type="InParanoid" id="E4ZRT4"/>
<accession>E4ZRT4</accession>
<dbReference type="OMA" id="YIWQQVE"/>
<gene>
    <name evidence="9" type="ORF">LEMA_P036050.1</name>
</gene>
<evidence type="ECO:0000259" key="8">
    <source>
        <dbReference type="Pfam" id="PF20684"/>
    </source>
</evidence>
<name>E4ZRT4_LEPMJ</name>
<dbReference type="HOGENOM" id="CLU_028200_3_5_1"/>
<feature type="transmembrane region" description="Helical" evidence="7">
    <location>
        <begin position="236"/>
        <end position="254"/>
    </location>
</feature>
<keyword evidence="4 7" id="KW-0472">Membrane</keyword>
<comment type="subcellular location">
    <subcellularLocation>
        <location evidence="1">Membrane</location>
        <topology evidence="1">Multi-pass membrane protein</topology>
    </subcellularLocation>
</comment>
<protein>
    <submittedName>
        <fullName evidence="9">Predicted protein</fullName>
    </submittedName>
</protein>
<dbReference type="OrthoDB" id="5022096at2759"/>
<dbReference type="Proteomes" id="UP000002668">
    <property type="component" value="Genome"/>
</dbReference>
<evidence type="ECO:0000313" key="9">
    <source>
        <dbReference type="EMBL" id="CBX93931.1"/>
    </source>
</evidence>
<dbReference type="STRING" id="985895.E4ZRT4"/>
<dbReference type="EMBL" id="FP929116">
    <property type="protein sequence ID" value="CBX93931.1"/>
    <property type="molecule type" value="Genomic_DNA"/>
</dbReference>
<dbReference type="AlphaFoldDB" id="E4ZRT4"/>
<feature type="transmembrane region" description="Helical" evidence="7">
    <location>
        <begin position="35"/>
        <end position="60"/>
    </location>
</feature>
<keyword evidence="10" id="KW-1185">Reference proteome</keyword>
<evidence type="ECO:0000256" key="3">
    <source>
        <dbReference type="ARBA" id="ARBA00022989"/>
    </source>
</evidence>
<keyword evidence="3 7" id="KW-1133">Transmembrane helix</keyword>
<dbReference type="GeneID" id="13285312"/>
<dbReference type="eggNOG" id="ENOG502SNI4">
    <property type="taxonomic scope" value="Eukaryota"/>
</dbReference>
<feature type="transmembrane region" description="Helical" evidence="7">
    <location>
        <begin position="204"/>
        <end position="224"/>
    </location>
</feature>
<feature type="transmembrane region" description="Helical" evidence="7">
    <location>
        <begin position="72"/>
        <end position="93"/>
    </location>
</feature>
<feature type="transmembrane region" description="Helical" evidence="7">
    <location>
        <begin position="116"/>
        <end position="139"/>
    </location>
</feature>
<evidence type="ECO:0000256" key="7">
    <source>
        <dbReference type="SAM" id="Phobius"/>
    </source>
</evidence>
<organism evidence="10">
    <name type="scientific">Leptosphaeria maculans (strain JN3 / isolate v23.1.3 / race Av1-4-5-6-7-8)</name>
    <name type="common">Blackleg fungus</name>
    <name type="synonym">Phoma lingam</name>
    <dbReference type="NCBI Taxonomy" id="985895"/>
    <lineage>
        <taxon>Eukaryota</taxon>
        <taxon>Fungi</taxon>
        <taxon>Dikarya</taxon>
        <taxon>Ascomycota</taxon>
        <taxon>Pezizomycotina</taxon>
        <taxon>Dothideomycetes</taxon>
        <taxon>Pleosporomycetidae</taxon>
        <taxon>Pleosporales</taxon>
        <taxon>Pleosporineae</taxon>
        <taxon>Leptosphaeriaceae</taxon>
        <taxon>Plenodomus</taxon>
        <taxon>Plenodomus lingam/Leptosphaeria maculans species complex</taxon>
    </lineage>
</organism>